<comment type="caution">
    <text evidence="6">The sequence shown here is derived from an EMBL/GenBank/DDBJ whole genome shotgun (WGS) entry which is preliminary data.</text>
</comment>
<organism evidence="6 7">
    <name type="scientific">Microbacterium allomyrinae</name>
    <dbReference type="NCBI Taxonomy" id="2830666"/>
    <lineage>
        <taxon>Bacteria</taxon>
        <taxon>Bacillati</taxon>
        <taxon>Actinomycetota</taxon>
        <taxon>Actinomycetes</taxon>
        <taxon>Micrococcales</taxon>
        <taxon>Microbacteriaceae</taxon>
        <taxon>Microbacterium</taxon>
    </lineage>
</organism>
<evidence type="ECO:0000256" key="3">
    <source>
        <dbReference type="PIRSR" id="PIRSR620019-1"/>
    </source>
</evidence>
<evidence type="ECO:0000313" key="7">
    <source>
        <dbReference type="Proteomes" id="UP001139354"/>
    </source>
</evidence>
<feature type="active site" description="Proton acceptor" evidence="3">
    <location>
        <position position="134"/>
    </location>
</feature>
<dbReference type="AlphaFoldDB" id="A0A9X1S3Y9"/>
<evidence type="ECO:0000259" key="5">
    <source>
        <dbReference type="Pfam" id="PF17836"/>
    </source>
</evidence>
<keyword evidence="7" id="KW-1185">Reference proteome</keyword>
<evidence type="ECO:0000256" key="1">
    <source>
        <dbReference type="ARBA" id="ARBA00022679"/>
    </source>
</evidence>
<dbReference type="Gene3D" id="2.160.10.10">
    <property type="entry name" value="Hexapeptide repeat proteins"/>
    <property type="match status" value="1"/>
</dbReference>
<dbReference type="InterPro" id="IPR011004">
    <property type="entry name" value="Trimer_LpxA-like_sf"/>
</dbReference>
<evidence type="ECO:0000256" key="2">
    <source>
        <dbReference type="ARBA" id="ARBA00022737"/>
    </source>
</evidence>
<dbReference type="InterPro" id="IPR018357">
    <property type="entry name" value="Hexapep_transf_CS"/>
</dbReference>
<gene>
    <name evidence="6" type="ORF">KEC57_12560</name>
</gene>
<dbReference type="Pfam" id="PF17836">
    <property type="entry name" value="PglD_N"/>
    <property type="match status" value="1"/>
</dbReference>
<protein>
    <submittedName>
        <fullName evidence="6">NeuD/PglB/VioB family sugar acetyltransferase</fullName>
    </submittedName>
</protein>
<dbReference type="SUPFAM" id="SSF51161">
    <property type="entry name" value="Trimeric LpxA-like enzymes"/>
    <property type="match status" value="1"/>
</dbReference>
<name>A0A9X1S3Y9_9MICO</name>
<feature type="domain" description="PglD N-terminal" evidence="5">
    <location>
        <begin position="5"/>
        <end position="76"/>
    </location>
</feature>
<reference evidence="6" key="1">
    <citation type="submission" date="2021-04" db="EMBL/GenBank/DDBJ databases">
        <title>Microbacterium tenobrionis sp. nov. and Microbacterium allomyrinae sp. nov., isolated from larvae of Tenobrio molitor and Allomyrina dichotoma, respectively.</title>
        <authorList>
            <person name="Lee S.D."/>
        </authorList>
    </citation>
    <scope>NUCLEOTIDE SEQUENCE</scope>
    <source>
        <strain evidence="6">BWT-G7</strain>
    </source>
</reference>
<dbReference type="InterPro" id="IPR020019">
    <property type="entry name" value="AcTrfase_PglD-like"/>
</dbReference>
<dbReference type="CDD" id="cd03360">
    <property type="entry name" value="LbH_AT_putative"/>
    <property type="match status" value="1"/>
</dbReference>
<dbReference type="GO" id="GO:0016740">
    <property type="term" value="F:transferase activity"/>
    <property type="evidence" value="ECO:0007669"/>
    <property type="project" value="UniProtKB-KW"/>
</dbReference>
<accession>A0A9X1S3Y9</accession>
<dbReference type="InterPro" id="IPR050179">
    <property type="entry name" value="Trans_hexapeptide_repeat"/>
</dbReference>
<proteinExistence type="predicted"/>
<sequence>MSGALLLVGAGGLAREVLAAGITSVTGILDDDETRQGTEVGGVAVVGTIADAAHRPEALLVCIGDGASRRRVVSRLRALGVHDDRYETFAARSARIGSTSDVGAGSILLDGVVVTADARLGRHVVVMPHCTVTHDGVVEDFATLAAGVSLGGGVHIRKTAYIGMNASVRQGIVVGARATVGMGAVVLSDVPAGETWAGVPARRLEARA</sequence>
<feature type="site" description="Increases basicity of active site His" evidence="3">
    <location>
        <position position="135"/>
    </location>
</feature>
<dbReference type="Proteomes" id="UP001139354">
    <property type="component" value="Unassembled WGS sequence"/>
</dbReference>
<dbReference type="RefSeq" id="WP_229384980.1">
    <property type="nucleotide sequence ID" value="NZ_JAGTTN010000004.1"/>
</dbReference>
<dbReference type="NCBIfam" id="TIGR03570">
    <property type="entry name" value="NeuD_NnaD"/>
    <property type="match status" value="1"/>
</dbReference>
<keyword evidence="1" id="KW-0808">Transferase</keyword>
<dbReference type="InterPro" id="IPR041561">
    <property type="entry name" value="PglD_N"/>
</dbReference>
<dbReference type="PANTHER" id="PTHR43300:SF7">
    <property type="entry name" value="UDP-N-ACETYLBACILLOSAMINE N-ACETYLTRANSFERASE"/>
    <property type="match status" value="1"/>
</dbReference>
<evidence type="ECO:0000313" key="6">
    <source>
        <dbReference type="EMBL" id="MCC2033012.1"/>
    </source>
</evidence>
<evidence type="ECO:0000256" key="4">
    <source>
        <dbReference type="PIRSR" id="PIRSR620019-2"/>
    </source>
</evidence>
<dbReference type="PROSITE" id="PS00101">
    <property type="entry name" value="HEXAPEP_TRANSFERASES"/>
    <property type="match status" value="1"/>
</dbReference>
<keyword evidence="2" id="KW-0677">Repeat</keyword>
<dbReference type="Gene3D" id="3.40.50.20">
    <property type="match status" value="1"/>
</dbReference>
<feature type="binding site" evidence="4">
    <location>
        <position position="64"/>
    </location>
    <ligand>
        <name>substrate</name>
    </ligand>
</feature>
<dbReference type="EMBL" id="JAGTTN010000004">
    <property type="protein sequence ID" value="MCC2033012.1"/>
    <property type="molecule type" value="Genomic_DNA"/>
</dbReference>
<dbReference type="PANTHER" id="PTHR43300">
    <property type="entry name" value="ACETYLTRANSFERASE"/>
    <property type="match status" value="1"/>
</dbReference>